<evidence type="ECO:0000256" key="1">
    <source>
        <dbReference type="SAM" id="SignalP"/>
    </source>
</evidence>
<sequence precursor="true">MPGRRALYLAAAAVFCLMAGPVCAARTSADARTETPPTLSAKSLLPSKILSGPNYTIDDKVKNDGYMNMYTVHTKKGDLRVESTSLLYTRLHELQAAAAMDDVNKGVEIGKSIGMSGVNAVKGVFNLLTKPGDTLSGVGRNFTRAEASSKEKRPTDDKGTVGELLGYNKAMRDCAKTYGVDPYSRNPILHESLKRLAGAQFFGSFTGSAAIPGGAALIMLGNTAAPQSVVDVSIPPQDLFTANRERLKAMGATSDTANLLVENPHFTPIEQTRLVLALDKMTGVGDRNVFINQCILTDSDDLAWFRTRMAELYANIDAKADKLARFVKAGKYLAAVTKADGLLVAYPLDYLAWTPTIAGIARSFGDTAAALKVKSRKFIVTGEVSPLAARNLKAAGWSVDQLREGLR</sequence>
<keyword evidence="1" id="KW-0732">Signal</keyword>
<gene>
    <name evidence="2" type="ORF">DesfrDRAFT_0746</name>
</gene>
<feature type="chain" id="PRO_5003148128" evidence="1">
    <location>
        <begin position="25"/>
        <end position="407"/>
    </location>
</feature>
<accession>E1JT07</accession>
<evidence type="ECO:0000313" key="2">
    <source>
        <dbReference type="EMBL" id="EFL52640.1"/>
    </source>
</evidence>
<name>E1JT07_SOLFR</name>
<organism evidence="2 3">
    <name type="scientific">Solidesulfovibrio fructosivorans JJ]</name>
    <dbReference type="NCBI Taxonomy" id="596151"/>
    <lineage>
        <taxon>Bacteria</taxon>
        <taxon>Pseudomonadati</taxon>
        <taxon>Thermodesulfobacteriota</taxon>
        <taxon>Desulfovibrionia</taxon>
        <taxon>Desulfovibrionales</taxon>
        <taxon>Desulfovibrionaceae</taxon>
        <taxon>Solidesulfovibrio</taxon>
    </lineage>
</organism>
<dbReference type="RefSeq" id="WP_005991224.1">
    <property type="nucleotide sequence ID" value="NZ_AECZ01000003.1"/>
</dbReference>
<dbReference type="EMBL" id="AECZ01000003">
    <property type="protein sequence ID" value="EFL52640.1"/>
    <property type="molecule type" value="Genomic_DNA"/>
</dbReference>
<proteinExistence type="predicted"/>
<feature type="signal peptide" evidence="1">
    <location>
        <begin position="1"/>
        <end position="24"/>
    </location>
</feature>
<dbReference type="Proteomes" id="UP000006250">
    <property type="component" value="Unassembled WGS sequence"/>
</dbReference>
<evidence type="ECO:0000313" key="3">
    <source>
        <dbReference type="Proteomes" id="UP000006250"/>
    </source>
</evidence>
<reference evidence="2 3" key="1">
    <citation type="submission" date="2010-08" db="EMBL/GenBank/DDBJ databases">
        <title>The draft genome of Desulfovibrio fructosovorans JJ.</title>
        <authorList>
            <consortium name="US DOE Joint Genome Institute (JGI-PGF)"/>
            <person name="Lucas S."/>
            <person name="Copeland A."/>
            <person name="Lapidus A."/>
            <person name="Cheng J.-F."/>
            <person name="Bruce D."/>
            <person name="Goodwin L."/>
            <person name="Pitluck S."/>
            <person name="Land M.L."/>
            <person name="Hauser L."/>
            <person name="Chang Y.-J."/>
            <person name="Jeffries C."/>
            <person name="Wall J.D."/>
            <person name="Stahl D.A."/>
            <person name="Arkin A.P."/>
            <person name="Dehal P."/>
            <person name="Stolyar S.M."/>
            <person name="Hazen T.C."/>
            <person name="Woyke T.J."/>
        </authorList>
    </citation>
    <scope>NUCLEOTIDE SEQUENCE [LARGE SCALE GENOMIC DNA]</scope>
    <source>
        <strain evidence="2 3">JJ</strain>
    </source>
</reference>
<dbReference type="AlphaFoldDB" id="E1JT07"/>
<dbReference type="OrthoDB" id="179504at2"/>
<comment type="caution">
    <text evidence="2">The sequence shown here is derived from an EMBL/GenBank/DDBJ whole genome shotgun (WGS) entry which is preliminary data.</text>
</comment>
<dbReference type="eggNOG" id="ENOG503004T">
    <property type="taxonomic scope" value="Bacteria"/>
</dbReference>
<keyword evidence="3" id="KW-1185">Reference proteome</keyword>
<protein>
    <submittedName>
        <fullName evidence="2">Uncharacterized protein</fullName>
    </submittedName>
</protein>
<dbReference type="STRING" id="596151.DesfrDRAFT_0746"/>